<dbReference type="Gene3D" id="3.90.190.20">
    <property type="entry name" value="Mur ligase, C-terminal domain"/>
    <property type="match status" value="1"/>
</dbReference>
<reference evidence="2" key="1">
    <citation type="submission" date="2020-05" db="EMBL/GenBank/DDBJ databases">
        <authorList>
            <person name="Chiriac C."/>
            <person name="Salcher M."/>
            <person name="Ghai R."/>
            <person name="Kavagutti S V."/>
        </authorList>
    </citation>
    <scope>NUCLEOTIDE SEQUENCE</scope>
</reference>
<dbReference type="PANTHER" id="PTHR43445:SF3">
    <property type="entry name" value="UDP-N-ACETYLMURAMATE--L-ALANINE LIGASE"/>
    <property type="match status" value="1"/>
</dbReference>
<dbReference type="EMBL" id="CAEZSV010000126">
    <property type="protein sequence ID" value="CAB4555598.1"/>
    <property type="molecule type" value="Genomic_DNA"/>
</dbReference>
<dbReference type="InterPro" id="IPR036615">
    <property type="entry name" value="Mur_ligase_C_dom_sf"/>
</dbReference>
<sequence>MRGAARGIRIIDDYAHHPTEIRATIATARLAAGAGRVIAIFQPHRYSRTLAFSQEFATALAAADHVVLLDIYGAGEDPIPGASSAVIAAAVNEHGGSALFEPNLIRAIDIAISYAEAGDLILTLGAGDVTSLAPQIISAINER</sequence>
<proteinExistence type="predicted"/>
<dbReference type="InterPro" id="IPR004101">
    <property type="entry name" value="Mur_ligase_C"/>
</dbReference>
<dbReference type="AlphaFoldDB" id="A0A6J6D1D0"/>
<accession>A0A6J6D1D0</accession>
<dbReference type="PANTHER" id="PTHR43445">
    <property type="entry name" value="UDP-N-ACETYLMURAMATE--L-ALANINE LIGASE-RELATED"/>
    <property type="match status" value="1"/>
</dbReference>
<dbReference type="GO" id="GO:0016881">
    <property type="term" value="F:acid-amino acid ligase activity"/>
    <property type="evidence" value="ECO:0007669"/>
    <property type="project" value="InterPro"/>
</dbReference>
<evidence type="ECO:0000313" key="2">
    <source>
        <dbReference type="EMBL" id="CAB4555598.1"/>
    </source>
</evidence>
<gene>
    <name evidence="2" type="ORF">UFOPK1506_00733</name>
</gene>
<protein>
    <submittedName>
        <fullName evidence="2">Unannotated protein</fullName>
    </submittedName>
</protein>
<organism evidence="2">
    <name type="scientific">freshwater metagenome</name>
    <dbReference type="NCBI Taxonomy" id="449393"/>
    <lineage>
        <taxon>unclassified sequences</taxon>
        <taxon>metagenomes</taxon>
        <taxon>ecological metagenomes</taxon>
    </lineage>
</organism>
<dbReference type="SUPFAM" id="SSF53244">
    <property type="entry name" value="MurD-like peptide ligases, peptide-binding domain"/>
    <property type="match status" value="1"/>
</dbReference>
<evidence type="ECO:0000259" key="1">
    <source>
        <dbReference type="Pfam" id="PF02875"/>
    </source>
</evidence>
<dbReference type="InterPro" id="IPR050061">
    <property type="entry name" value="MurCDEF_pg_biosynth"/>
</dbReference>
<dbReference type="Pfam" id="PF02875">
    <property type="entry name" value="Mur_ligase_C"/>
    <property type="match status" value="1"/>
</dbReference>
<feature type="domain" description="Mur ligase C-terminal" evidence="1">
    <location>
        <begin position="4"/>
        <end position="127"/>
    </location>
</feature>
<name>A0A6J6D1D0_9ZZZZ</name>